<dbReference type="AlphaFoldDB" id="A0A1M2VHJ1"/>
<organism evidence="2 3">
    <name type="scientific">Trametes pubescens</name>
    <name type="common">White-rot fungus</name>
    <dbReference type="NCBI Taxonomy" id="154538"/>
    <lineage>
        <taxon>Eukaryota</taxon>
        <taxon>Fungi</taxon>
        <taxon>Dikarya</taxon>
        <taxon>Basidiomycota</taxon>
        <taxon>Agaricomycotina</taxon>
        <taxon>Agaricomycetes</taxon>
        <taxon>Polyporales</taxon>
        <taxon>Polyporaceae</taxon>
        <taxon>Trametes</taxon>
    </lineage>
</organism>
<feature type="transmembrane region" description="Helical" evidence="1">
    <location>
        <begin position="475"/>
        <end position="496"/>
    </location>
</feature>
<name>A0A1M2VHJ1_TRAPU</name>
<keyword evidence="1" id="KW-0812">Transmembrane</keyword>
<dbReference type="Gene3D" id="3.80.10.10">
    <property type="entry name" value="Ribonuclease Inhibitor"/>
    <property type="match status" value="1"/>
</dbReference>
<dbReference type="OrthoDB" id="61370at2759"/>
<dbReference type="OMA" id="GENHADW"/>
<dbReference type="SUPFAM" id="SSF52047">
    <property type="entry name" value="RNI-like"/>
    <property type="match status" value="1"/>
</dbReference>
<keyword evidence="3" id="KW-1185">Reference proteome</keyword>
<dbReference type="EMBL" id="MNAD01001233">
    <property type="protein sequence ID" value="OJT06983.1"/>
    <property type="molecule type" value="Genomic_DNA"/>
</dbReference>
<evidence type="ECO:0000256" key="1">
    <source>
        <dbReference type="SAM" id="Phobius"/>
    </source>
</evidence>
<evidence type="ECO:0000313" key="2">
    <source>
        <dbReference type="EMBL" id="OJT06983.1"/>
    </source>
</evidence>
<gene>
    <name evidence="2" type="ORF">TRAPUB_2184</name>
</gene>
<dbReference type="Proteomes" id="UP000184267">
    <property type="component" value="Unassembled WGS sequence"/>
</dbReference>
<keyword evidence="1" id="KW-0472">Membrane</keyword>
<sequence>MGTTTHLTLIRHGMENSSAFPLEIYFEIIDSIASDKTQWDASITIPATLRACALTCSAWLERARHRLYEDVEISERTHPDQIWSFAQTLIDFPASAALVKRLCVHLGEVGAEHWKNEDNALAEFPPEAIRQLTGLETLDFECLDWVGPGCEPSLLSAVFAFSIATSARTLLLAGFTFKSLAVVVSHLKNFGHIQSLHFITTSWIDPEVPASEIGPDFLPNLTYLELSGNVLEDNLLQIMPPTIRTLKLGPPTDYHEDTDPDESYAALSRYTQLESLILNTEMLGENHADWFSEALSFVRSPGLHTITFIYGHVDSVEEVAKYSQLLALDAIMSNEPFLDVQRILVEIGVHVEQEEDVATKLQLIERYIRVDALRQCQQRGVQVQVNCQHGPGKVLMPRSPSRRLVVHDADIIHKAVVVEYGLSRRCELKVVEIPSGDGGHITYTNYDCRPFPLRVTDGCEKENKQFCVIWGTASYFANLGVGFAVVACLAIGFGVSTHSRRRRIWKSVSVLVALHGEFCCRSRRGSD</sequence>
<reference evidence="2 3" key="1">
    <citation type="submission" date="2016-10" db="EMBL/GenBank/DDBJ databases">
        <title>Genome sequence of the basidiomycete white-rot fungus Trametes pubescens.</title>
        <authorList>
            <person name="Makela M.R."/>
            <person name="Granchi Z."/>
            <person name="Peng M."/>
            <person name="De Vries R.P."/>
            <person name="Grigoriev I."/>
            <person name="Riley R."/>
            <person name="Hilden K."/>
        </authorList>
    </citation>
    <scope>NUCLEOTIDE SEQUENCE [LARGE SCALE GENOMIC DNA]</scope>
    <source>
        <strain evidence="2 3">FBCC735</strain>
    </source>
</reference>
<dbReference type="InterPro" id="IPR032675">
    <property type="entry name" value="LRR_dom_sf"/>
</dbReference>
<accession>A0A1M2VHJ1</accession>
<protein>
    <submittedName>
        <fullName evidence="2">Uncharacterized protein</fullName>
    </submittedName>
</protein>
<evidence type="ECO:0000313" key="3">
    <source>
        <dbReference type="Proteomes" id="UP000184267"/>
    </source>
</evidence>
<comment type="caution">
    <text evidence="2">The sequence shown here is derived from an EMBL/GenBank/DDBJ whole genome shotgun (WGS) entry which is preliminary data.</text>
</comment>
<keyword evidence="1" id="KW-1133">Transmembrane helix</keyword>
<proteinExistence type="predicted"/>